<dbReference type="STRING" id="83784.SAMN05192564_10938"/>
<gene>
    <name evidence="2" type="ORF">SAMN05192564_10938</name>
</gene>
<evidence type="ECO:0000256" key="1">
    <source>
        <dbReference type="SAM" id="SignalP"/>
    </source>
</evidence>
<dbReference type="Proteomes" id="UP000198638">
    <property type="component" value="Unassembled WGS sequence"/>
</dbReference>
<keyword evidence="3" id="KW-1185">Reference proteome</keyword>
<organism evidence="2 3">
    <name type="scientific">Paraburkholderia sartisoli</name>
    <dbReference type="NCBI Taxonomy" id="83784"/>
    <lineage>
        <taxon>Bacteria</taxon>
        <taxon>Pseudomonadati</taxon>
        <taxon>Pseudomonadota</taxon>
        <taxon>Betaproteobacteria</taxon>
        <taxon>Burkholderiales</taxon>
        <taxon>Burkholderiaceae</taxon>
        <taxon>Paraburkholderia</taxon>
    </lineage>
</organism>
<proteinExistence type="predicted"/>
<sequence length="182" mass="19933">MTIATKIFALLFVALCMSTASGVNLDAVPAKAEVQLAEGSSDISVGDKTVRVIRAHVGTSNAHSYETFTGFLLPRHSGNPWLHVMVDEPDGILSDFRTVESADSTVQAIAIYRDHNRLFVVQATKGGIGAPDLYVKKARVNFSIYQFNEDIDMPRFKRQKTLESASTYLNAGDALANEFFSK</sequence>
<evidence type="ECO:0000313" key="3">
    <source>
        <dbReference type="Proteomes" id="UP000198638"/>
    </source>
</evidence>
<feature type="chain" id="PRO_5011587275" evidence="1">
    <location>
        <begin position="23"/>
        <end position="182"/>
    </location>
</feature>
<dbReference type="AlphaFoldDB" id="A0A1H4HHK8"/>
<feature type="signal peptide" evidence="1">
    <location>
        <begin position="1"/>
        <end position="22"/>
    </location>
</feature>
<reference evidence="3" key="1">
    <citation type="submission" date="2016-10" db="EMBL/GenBank/DDBJ databases">
        <authorList>
            <person name="Varghese N."/>
            <person name="Submissions S."/>
        </authorList>
    </citation>
    <scope>NUCLEOTIDE SEQUENCE [LARGE SCALE GENOMIC DNA]</scope>
    <source>
        <strain evidence="3">LMG 24000</strain>
    </source>
</reference>
<dbReference type="OrthoDB" id="8758935at2"/>
<protein>
    <submittedName>
        <fullName evidence="2">Uncharacterized protein</fullName>
    </submittedName>
</protein>
<evidence type="ECO:0000313" key="2">
    <source>
        <dbReference type="EMBL" id="SEB21116.1"/>
    </source>
</evidence>
<dbReference type="EMBL" id="FNRQ01000009">
    <property type="protein sequence ID" value="SEB21116.1"/>
    <property type="molecule type" value="Genomic_DNA"/>
</dbReference>
<keyword evidence="1" id="KW-0732">Signal</keyword>
<accession>A0A1H4HHK8</accession>
<dbReference type="RefSeq" id="WP_090536906.1">
    <property type="nucleotide sequence ID" value="NZ_FNRQ01000009.1"/>
</dbReference>
<name>A0A1H4HHK8_9BURK</name>